<dbReference type="InterPro" id="IPR016688">
    <property type="entry name" value="MscS-like_plants/fungi"/>
</dbReference>
<keyword evidence="3 9" id="KW-0812">Transmembrane</keyword>
<evidence type="ECO:0000256" key="4">
    <source>
        <dbReference type="ARBA" id="ARBA00022837"/>
    </source>
</evidence>
<dbReference type="RefSeq" id="XP_066066148.1">
    <property type="nucleotide sequence ID" value="XM_066210051.1"/>
</dbReference>
<keyword evidence="12" id="KW-1185">Reference proteome</keyword>
<feature type="transmembrane region" description="Helical" evidence="9">
    <location>
        <begin position="594"/>
        <end position="619"/>
    </location>
</feature>
<dbReference type="KEGG" id="cdep:91084809"/>
<sequence length="885" mass="97595">MAGEKPVKRADYLNYPINSGPAIHLATQKKQSDGPHPEVQGITRDYLGSDPNAGHIREQSLVSMPEGESYGMDDIPGQNARTPLTSGADTPGSGTFQGRVHYPPSPYMTRGGQPQSEAYTTVPLQDNSGAATPASAGSAGKKSWSFLPGQESSSSLDRTLNEKPSKRPKSSRGTSWDLLGDKGEWEDYKPNSASVENLRFAEGDVGTTKISKLYYWALNQGIVVRWAMYIIPVLILFWIPGIVYYAGVKSAKIWEVTLNWWSIWLSVVWVTFWAATAVFMMAPTVWKNTVAAIIPSAKQLTDIIAALDRYFKLIFWCLAIWISFTPLIINHFSGDPNGASKSNLSTIAKLLFGLFLCSIILCAEKLVVQLIALQFHRDSYEDRLADQKIAVRALTYLYTNSHDIPGRSDTLTDDQSTKTKGSQVPKVAIRKALKGLREAAQTTTTALGNVASEMTGQSVLQTNSPANKVTAALASANKSKALARRLFYSFRAPGASHLDIHDIVQYFPNLEAAQTAFAQFDNDGNGDVTRDEMESAILGIHRERLALEASMRDLDGAVCRLDDIFMVLVLAICVLLMASMITNKLTTLVTSAGTFILGLSWMIGTTMQEVLLSIIFLFVKHPFDVGDRVDIDGVQYTVAKMQLLSSSFKRVDGMYIWIGHNVLTTKVISNIRRSGAIAEEFTFEVDFATTFEALQALRARMLKFLNDNNRDFLPVFDVTVNDMPAQGKLVLKADIRYKSNWQQFSLKVQRRNKWICALKMALADLQIWGPAGAGNPSPNPADPTQYTLVPWEECKPTPAESAAPISSIPPTPPALMDHNAAVNNPYGDIWDEATELQGFNSAGPSRPATPSAAQGLRPRQPYVPQHRDEMEMSEVNVDAKRQQRH</sequence>
<feature type="transmembrane region" description="Helical" evidence="9">
    <location>
        <begin position="564"/>
        <end position="582"/>
    </location>
</feature>
<dbReference type="PIRSF" id="PIRSF017209">
    <property type="entry name" value="Memb_At2g17000_prd"/>
    <property type="match status" value="1"/>
</dbReference>
<evidence type="ECO:0000313" key="11">
    <source>
        <dbReference type="EMBL" id="WVN85447.1"/>
    </source>
</evidence>
<dbReference type="InterPro" id="IPR011992">
    <property type="entry name" value="EF-hand-dom_pair"/>
</dbReference>
<feature type="transmembrane region" description="Helical" evidence="9">
    <location>
        <begin position="258"/>
        <end position="279"/>
    </location>
</feature>
<reference evidence="11" key="2">
    <citation type="journal article" date="2022" name="Elife">
        <title>Obligate sexual reproduction of a homothallic fungus closely related to the Cryptococcus pathogenic species complex.</title>
        <authorList>
            <person name="Passer A.R."/>
            <person name="Clancey S.A."/>
            <person name="Shea T."/>
            <person name="David-Palma M."/>
            <person name="Averette A.F."/>
            <person name="Boekhout T."/>
            <person name="Porcel B.M."/>
            <person name="Nowrousian M."/>
            <person name="Cuomo C.A."/>
            <person name="Sun S."/>
            <person name="Heitman J."/>
            <person name="Coelho M.A."/>
        </authorList>
    </citation>
    <scope>NUCLEOTIDE SEQUENCE</scope>
    <source>
        <strain evidence="11">CBS 7841</strain>
    </source>
</reference>
<feature type="transmembrane region" description="Helical" evidence="9">
    <location>
        <begin position="313"/>
        <end position="332"/>
    </location>
</feature>
<proteinExistence type="inferred from homology"/>
<dbReference type="InterPro" id="IPR002048">
    <property type="entry name" value="EF_hand_dom"/>
</dbReference>
<dbReference type="InterPro" id="IPR010920">
    <property type="entry name" value="LSM_dom_sf"/>
</dbReference>
<evidence type="ECO:0000256" key="2">
    <source>
        <dbReference type="ARBA" id="ARBA00008017"/>
    </source>
</evidence>
<dbReference type="InterPro" id="IPR018247">
    <property type="entry name" value="EF_Hand_1_Ca_BS"/>
</dbReference>
<gene>
    <name evidence="11" type="ORF">L203_100593</name>
</gene>
<evidence type="ECO:0000256" key="9">
    <source>
        <dbReference type="SAM" id="Phobius"/>
    </source>
</evidence>
<dbReference type="SUPFAM" id="SSF47473">
    <property type="entry name" value="EF-hand"/>
    <property type="match status" value="1"/>
</dbReference>
<keyword evidence="5 9" id="KW-1133">Transmembrane helix</keyword>
<accession>A0AAJ8JNA4</accession>
<dbReference type="Pfam" id="PF25886">
    <property type="entry name" value="Msy1"/>
    <property type="match status" value="1"/>
</dbReference>
<feature type="region of interest" description="Disordered" evidence="8">
    <location>
        <begin position="27"/>
        <end position="178"/>
    </location>
</feature>
<keyword evidence="6 7" id="KW-0472">Membrane</keyword>
<comment type="similarity">
    <text evidence="2 7">Belongs to the MscS (TC 1.A.23) family.</text>
</comment>
<reference evidence="11" key="1">
    <citation type="submission" date="2016-06" db="EMBL/GenBank/DDBJ databases">
        <authorList>
            <person name="Cuomo C."/>
            <person name="Litvintseva A."/>
            <person name="Heitman J."/>
            <person name="Chen Y."/>
            <person name="Sun S."/>
            <person name="Springer D."/>
            <person name="Dromer F."/>
            <person name="Young S."/>
            <person name="Zeng Q."/>
            <person name="Chapman S."/>
            <person name="Gujja S."/>
            <person name="Saif S."/>
            <person name="Birren B."/>
        </authorList>
    </citation>
    <scope>NUCLEOTIDE SEQUENCE</scope>
    <source>
        <strain evidence="11">CBS 7841</strain>
    </source>
</reference>
<comment type="subcellular location">
    <subcellularLocation>
        <location evidence="1">Endomembrane system</location>
        <topology evidence="1">Multi-pass membrane protein</topology>
    </subcellularLocation>
    <subcellularLocation>
        <location evidence="7">Endoplasmic reticulum membrane</location>
    </subcellularLocation>
</comment>
<dbReference type="EMBL" id="CP143784">
    <property type="protein sequence ID" value="WVN85447.1"/>
    <property type="molecule type" value="Genomic_DNA"/>
</dbReference>
<dbReference type="Gene3D" id="2.30.30.60">
    <property type="match status" value="1"/>
</dbReference>
<dbReference type="SUPFAM" id="SSF50182">
    <property type="entry name" value="Sm-like ribonucleoproteins"/>
    <property type="match status" value="1"/>
</dbReference>
<feature type="transmembrane region" description="Helical" evidence="9">
    <location>
        <begin position="352"/>
        <end position="373"/>
    </location>
</feature>
<evidence type="ECO:0000259" key="10">
    <source>
        <dbReference type="PROSITE" id="PS50222"/>
    </source>
</evidence>
<dbReference type="Proteomes" id="UP000094043">
    <property type="component" value="Chromosome 1"/>
</dbReference>
<name>A0AAJ8JNA4_9TREE</name>
<protein>
    <recommendedName>
        <fullName evidence="7">Mechanosensitive ion channel protein</fullName>
    </recommendedName>
</protein>
<dbReference type="Pfam" id="PF00924">
    <property type="entry name" value="MS_channel_2nd"/>
    <property type="match status" value="1"/>
</dbReference>
<dbReference type="InterPro" id="IPR006685">
    <property type="entry name" value="MscS_channel_2nd"/>
</dbReference>
<keyword evidence="4" id="KW-0106">Calcium</keyword>
<reference evidence="11" key="3">
    <citation type="submission" date="2024-01" db="EMBL/GenBank/DDBJ databases">
        <authorList>
            <person name="Coelho M.A."/>
            <person name="David-Palma M."/>
            <person name="Shea T."/>
            <person name="Sun S."/>
            <person name="Cuomo C.A."/>
            <person name="Heitman J."/>
        </authorList>
    </citation>
    <scope>NUCLEOTIDE SEQUENCE</scope>
    <source>
        <strain evidence="11">CBS 7841</strain>
    </source>
</reference>
<dbReference type="InterPro" id="IPR058650">
    <property type="entry name" value="Msy1/2-like"/>
</dbReference>
<dbReference type="PANTHER" id="PTHR31323:SF15">
    <property type="entry name" value="MECHANOSENSITIVE ION CHANNEL PROTEIN MSY1"/>
    <property type="match status" value="1"/>
</dbReference>
<feature type="domain" description="EF-hand" evidence="10">
    <location>
        <begin position="508"/>
        <end position="543"/>
    </location>
</feature>
<dbReference type="GO" id="GO:0005262">
    <property type="term" value="F:calcium channel activity"/>
    <property type="evidence" value="ECO:0007669"/>
    <property type="project" value="TreeGrafter"/>
</dbReference>
<dbReference type="GO" id="GO:0006874">
    <property type="term" value="P:intracellular calcium ion homeostasis"/>
    <property type="evidence" value="ECO:0007669"/>
    <property type="project" value="TreeGrafter"/>
</dbReference>
<dbReference type="Gene3D" id="1.10.238.10">
    <property type="entry name" value="EF-hand"/>
    <property type="match status" value="1"/>
</dbReference>
<dbReference type="PANTHER" id="PTHR31323">
    <property type="entry name" value="MECHANOSENSITIVE ION CHANNEL PROTEIN MSY2"/>
    <property type="match status" value="1"/>
</dbReference>
<dbReference type="GeneID" id="91084809"/>
<organism evidence="11 12">
    <name type="scientific">Cryptococcus depauperatus CBS 7841</name>
    <dbReference type="NCBI Taxonomy" id="1295531"/>
    <lineage>
        <taxon>Eukaryota</taxon>
        <taxon>Fungi</taxon>
        <taxon>Dikarya</taxon>
        <taxon>Basidiomycota</taxon>
        <taxon>Agaricomycotina</taxon>
        <taxon>Tremellomycetes</taxon>
        <taxon>Tremellales</taxon>
        <taxon>Cryptococcaceae</taxon>
        <taxon>Cryptococcus</taxon>
    </lineage>
</organism>
<feature type="region of interest" description="Disordered" evidence="8">
    <location>
        <begin position="837"/>
        <end position="885"/>
    </location>
</feature>
<evidence type="ECO:0000256" key="5">
    <source>
        <dbReference type="ARBA" id="ARBA00022989"/>
    </source>
</evidence>
<feature type="compositionally biased region" description="Polar residues" evidence="8">
    <location>
        <begin position="112"/>
        <end position="127"/>
    </location>
</feature>
<dbReference type="GO" id="GO:0005509">
    <property type="term" value="F:calcium ion binding"/>
    <property type="evidence" value="ECO:0007669"/>
    <property type="project" value="InterPro"/>
</dbReference>
<feature type="compositionally biased region" description="Low complexity" evidence="8">
    <location>
        <begin position="128"/>
        <end position="145"/>
    </location>
</feature>
<dbReference type="InterPro" id="IPR023408">
    <property type="entry name" value="MscS_beta-dom_sf"/>
</dbReference>
<evidence type="ECO:0000256" key="7">
    <source>
        <dbReference type="PIRNR" id="PIRNR017209"/>
    </source>
</evidence>
<dbReference type="PROSITE" id="PS50222">
    <property type="entry name" value="EF_HAND_2"/>
    <property type="match status" value="1"/>
</dbReference>
<evidence type="ECO:0000256" key="1">
    <source>
        <dbReference type="ARBA" id="ARBA00004127"/>
    </source>
</evidence>
<evidence type="ECO:0000256" key="3">
    <source>
        <dbReference type="ARBA" id="ARBA00022692"/>
    </source>
</evidence>
<dbReference type="AlphaFoldDB" id="A0AAJ8JNA4"/>
<dbReference type="PROSITE" id="PS00018">
    <property type="entry name" value="EF_HAND_1"/>
    <property type="match status" value="1"/>
</dbReference>
<dbReference type="GO" id="GO:0005789">
    <property type="term" value="C:endoplasmic reticulum membrane"/>
    <property type="evidence" value="ECO:0007669"/>
    <property type="project" value="UniProtKB-SubCell"/>
</dbReference>
<keyword evidence="7" id="KW-0256">Endoplasmic reticulum</keyword>
<evidence type="ECO:0000256" key="8">
    <source>
        <dbReference type="SAM" id="MobiDB-lite"/>
    </source>
</evidence>
<evidence type="ECO:0000313" key="12">
    <source>
        <dbReference type="Proteomes" id="UP000094043"/>
    </source>
</evidence>
<feature type="transmembrane region" description="Helical" evidence="9">
    <location>
        <begin position="226"/>
        <end position="246"/>
    </location>
</feature>
<feature type="compositionally biased region" description="Polar residues" evidence="8">
    <location>
        <begin position="79"/>
        <end position="96"/>
    </location>
</feature>
<evidence type="ECO:0000256" key="6">
    <source>
        <dbReference type="ARBA" id="ARBA00023136"/>
    </source>
</evidence>